<dbReference type="Gene3D" id="3.20.20.140">
    <property type="entry name" value="Metal-dependent hydrolases"/>
    <property type="match status" value="1"/>
</dbReference>
<dbReference type="InterPro" id="IPR011059">
    <property type="entry name" value="Metal-dep_hydrolase_composite"/>
</dbReference>
<dbReference type="EMBL" id="CP002770">
    <property type="protein sequence ID" value="AEG15793.1"/>
    <property type="molecule type" value="Genomic_DNA"/>
</dbReference>
<dbReference type="Proteomes" id="UP000009229">
    <property type="component" value="Chromosome"/>
</dbReference>
<organism evidence="2 3">
    <name type="scientific">Desulfofundulus kuznetsovii (strain DSM 6115 / VKM B-1805 / 17)</name>
    <name type="common">Desulfotomaculum kuznetsovii</name>
    <dbReference type="NCBI Taxonomy" id="760568"/>
    <lineage>
        <taxon>Bacteria</taxon>
        <taxon>Bacillati</taxon>
        <taxon>Bacillota</taxon>
        <taxon>Clostridia</taxon>
        <taxon>Eubacteriales</taxon>
        <taxon>Peptococcaceae</taxon>
        <taxon>Desulfofundulus</taxon>
    </lineage>
</organism>
<dbReference type="InterPro" id="IPR012696">
    <property type="entry name" value="PhnM"/>
</dbReference>
<dbReference type="NCBIfam" id="NF011990">
    <property type="entry name" value="PRK15446.2-6"/>
    <property type="match status" value="1"/>
</dbReference>
<reference evidence="3" key="1">
    <citation type="submission" date="2011-05" db="EMBL/GenBank/DDBJ databases">
        <title>Complete sequence of Desulfotomaculum kuznetsovii DSM 6115.</title>
        <authorList>
            <person name="Lucas S."/>
            <person name="Han J."/>
            <person name="Lapidus A."/>
            <person name="Cheng J.-F."/>
            <person name="Goodwin L."/>
            <person name="Pitluck S."/>
            <person name="Peters L."/>
            <person name="Mikhailova N."/>
            <person name="Lu M."/>
            <person name="Saunders E."/>
            <person name="Han C."/>
            <person name="Tapia R."/>
            <person name="Land M."/>
            <person name="Hauser L."/>
            <person name="Kyrpides N."/>
            <person name="Ivanova N."/>
            <person name="Pagani I."/>
            <person name="Nazina T."/>
            <person name="Ivanova A."/>
            <person name="Parshina S."/>
            <person name="Kuever J."/>
            <person name="Muyzer G."/>
            <person name="Plugge C."/>
            <person name="Stams A."/>
            <person name="Woyke T."/>
        </authorList>
    </citation>
    <scope>NUCLEOTIDE SEQUENCE [LARGE SCALE GENOMIC DNA]</scope>
    <source>
        <strain evidence="3">DSM 6115 / VKM B-1805 / 17</strain>
    </source>
</reference>
<feature type="domain" description="Amidohydrolase-related" evidence="1">
    <location>
        <begin position="171"/>
        <end position="380"/>
    </location>
</feature>
<dbReference type="InterPro" id="IPR051781">
    <property type="entry name" value="Metallo-dep_Hydrolase"/>
</dbReference>
<dbReference type="SUPFAM" id="SSF51556">
    <property type="entry name" value="Metallo-dependent hydrolases"/>
    <property type="match status" value="1"/>
</dbReference>
<dbReference type="PANTHER" id="PTHR43135">
    <property type="entry name" value="ALPHA-D-RIBOSE 1-METHYLPHOSPHONATE 5-TRIPHOSPHATE DIPHOSPHATASE"/>
    <property type="match status" value="1"/>
</dbReference>
<gene>
    <name evidence="2" type="ordered locus">Desku_2256</name>
</gene>
<keyword evidence="3" id="KW-1185">Reference proteome</keyword>
<proteinExistence type="predicted"/>
<evidence type="ECO:0000313" key="3">
    <source>
        <dbReference type="Proteomes" id="UP000009229"/>
    </source>
</evidence>
<dbReference type="GO" id="GO:0016810">
    <property type="term" value="F:hydrolase activity, acting on carbon-nitrogen (but not peptide) bonds"/>
    <property type="evidence" value="ECO:0007669"/>
    <property type="project" value="InterPro"/>
</dbReference>
<dbReference type="KEGG" id="dku:Desku_2256"/>
<dbReference type="PANTHER" id="PTHR43135:SF3">
    <property type="entry name" value="ALPHA-D-RIBOSE 1-METHYLPHOSPHONATE 5-TRIPHOSPHATE DIPHOSPHATASE"/>
    <property type="match status" value="1"/>
</dbReference>
<name>A0AAU8Q423_DESK7</name>
<dbReference type="AlphaFoldDB" id="A0AAU8Q423"/>
<dbReference type="InterPro" id="IPR032466">
    <property type="entry name" value="Metal_Hydrolase"/>
</dbReference>
<dbReference type="InterPro" id="IPR006680">
    <property type="entry name" value="Amidohydro-rel"/>
</dbReference>
<dbReference type="GO" id="GO:0019700">
    <property type="term" value="P:organic phosphonate catabolic process"/>
    <property type="evidence" value="ECO:0007669"/>
    <property type="project" value="InterPro"/>
</dbReference>
<dbReference type="SUPFAM" id="SSF51338">
    <property type="entry name" value="Composite domain of metallo-dependent hydrolases"/>
    <property type="match status" value="1"/>
</dbReference>
<dbReference type="Pfam" id="PF01979">
    <property type="entry name" value="Amidohydro_1"/>
    <property type="match status" value="1"/>
</dbReference>
<sequence>MPSRLLITNVRVVLPHRLLEPGYVYVEDGCIAEVGEGTTTGGSGLTELDGAGAYLLPGLVDIHSDAVEKEIQPRPNVTFPIGPACGELERKLAANGITTIFHSISFSAGEGVRSNDLAATIARHISGQARQCHLIRNLVHLRYEISNTAALELMEELIAEGVASLFSFMDHTPGQGQYGSIEQYKKYVRKTYWLKEEECDALVAQKIRERQEVDPARLRFLAATAQARGVPLASHDDDTPDKVEEMYRLGASIAEFPVNLATARHARLLGMHVCVGAPNILRGGSHENNLKAREALDSGAADILCSDYYPPALLQAVFYLAADGYSLPAAVRLATLNPAQATGLVAELGSVEEGKKADLILVRLIGGQPVIMGTVTGGKLVARFAYHLNP</sequence>
<dbReference type="Gene3D" id="2.30.40.10">
    <property type="entry name" value="Urease, subunit C, domain 1"/>
    <property type="match status" value="1"/>
</dbReference>
<accession>A0AAU8Q423</accession>
<evidence type="ECO:0000259" key="1">
    <source>
        <dbReference type="Pfam" id="PF01979"/>
    </source>
</evidence>
<protein>
    <submittedName>
        <fullName evidence="2">Phosphonate metabolism protein PhnM</fullName>
    </submittedName>
</protein>
<dbReference type="NCBIfam" id="TIGR02318">
    <property type="entry name" value="phosphono_phnM"/>
    <property type="match status" value="1"/>
</dbReference>
<dbReference type="PIRSF" id="PIRSF038971">
    <property type="entry name" value="PhnM"/>
    <property type="match status" value="1"/>
</dbReference>
<dbReference type="RefSeq" id="WP_013823307.1">
    <property type="nucleotide sequence ID" value="NC_015573.1"/>
</dbReference>
<dbReference type="NCBIfam" id="NF011987">
    <property type="entry name" value="PRK15446.2-3"/>
    <property type="match status" value="1"/>
</dbReference>
<evidence type="ECO:0000313" key="2">
    <source>
        <dbReference type="EMBL" id="AEG15793.1"/>
    </source>
</evidence>
<dbReference type="NCBIfam" id="NF011984">
    <property type="entry name" value="PRK15446.1-5"/>
    <property type="match status" value="1"/>
</dbReference>